<dbReference type="EMBL" id="KK852795">
    <property type="protein sequence ID" value="KDR16405.1"/>
    <property type="molecule type" value="Genomic_DNA"/>
</dbReference>
<protein>
    <submittedName>
        <fullName evidence="1">Uncharacterized protein</fullName>
    </submittedName>
</protein>
<dbReference type="InParanoid" id="A0A067R9T3"/>
<evidence type="ECO:0000313" key="2">
    <source>
        <dbReference type="Proteomes" id="UP000027135"/>
    </source>
</evidence>
<sequence length="46" mass="5163">MQKGCTIAISLTGAFSLLNTRVLAEHSRNPNKPKSTLILERNFDLY</sequence>
<reference evidence="1 2" key="1">
    <citation type="journal article" date="2014" name="Nat. Commun.">
        <title>Molecular traces of alternative social organization in a termite genome.</title>
        <authorList>
            <person name="Terrapon N."/>
            <person name="Li C."/>
            <person name="Robertson H.M."/>
            <person name="Ji L."/>
            <person name="Meng X."/>
            <person name="Booth W."/>
            <person name="Chen Z."/>
            <person name="Childers C.P."/>
            <person name="Glastad K.M."/>
            <person name="Gokhale K."/>
            <person name="Gowin J."/>
            <person name="Gronenberg W."/>
            <person name="Hermansen R.A."/>
            <person name="Hu H."/>
            <person name="Hunt B.G."/>
            <person name="Huylmans A.K."/>
            <person name="Khalil S.M."/>
            <person name="Mitchell R.D."/>
            <person name="Munoz-Torres M.C."/>
            <person name="Mustard J.A."/>
            <person name="Pan H."/>
            <person name="Reese J.T."/>
            <person name="Scharf M.E."/>
            <person name="Sun F."/>
            <person name="Vogel H."/>
            <person name="Xiao J."/>
            <person name="Yang W."/>
            <person name="Yang Z."/>
            <person name="Yang Z."/>
            <person name="Zhou J."/>
            <person name="Zhu J."/>
            <person name="Brent C.S."/>
            <person name="Elsik C.G."/>
            <person name="Goodisman M.A."/>
            <person name="Liberles D.A."/>
            <person name="Roe R.M."/>
            <person name="Vargo E.L."/>
            <person name="Vilcinskas A."/>
            <person name="Wang J."/>
            <person name="Bornberg-Bauer E."/>
            <person name="Korb J."/>
            <person name="Zhang G."/>
            <person name="Liebig J."/>
        </authorList>
    </citation>
    <scope>NUCLEOTIDE SEQUENCE [LARGE SCALE GENOMIC DNA]</scope>
    <source>
        <tissue evidence="1">Whole organism</tissue>
    </source>
</reference>
<dbReference type="AlphaFoldDB" id="A0A067R9T3"/>
<name>A0A067R9T3_ZOONE</name>
<proteinExistence type="predicted"/>
<keyword evidence="2" id="KW-1185">Reference proteome</keyword>
<evidence type="ECO:0000313" key="1">
    <source>
        <dbReference type="EMBL" id="KDR16405.1"/>
    </source>
</evidence>
<organism evidence="1 2">
    <name type="scientific">Zootermopsis nevadensis</name>
    <name type="common">Dampwood termite</name>
    <dbReference type="NCBI Taxonomy" id="136037"/>
    <lineage>
        <taxon>Eukaryota</taxon>
        <taxon>Metazoa</taxon>
        <taxon>Ecdysozoa</taxon>
        <taxon>Arthropoda</taxon>
        <taxon>Hexapoda</taxon>
        <taxon>Insecta</taxon>
        <taxon>Pterygota</taxon>
        <taxon>Neoptera</taxon>
        <taxon>Polyneoptera</taxon>
        <taxon>Dictyoptera</taxon>
        <taxon>Blattodea</taxon>
        <taxon>Blattoidea</taxon>
        <taxon>Termitoidae</taxon>
        <taxon>Termopsidae</taxon>
        <taxon>Zootermopsis</taxon>
    </lineage>
</organism>
<gene>
    <name evidence="1" type="ORF">L798_10107</name>
</gene>
<dbReference type="Proteomes" id="UP000027135">
    <property type="component" value="Unassembled WGS sequence"/>
</dbReference>
<accession>A0A067R9T3</accession>